<dbReference type="STRING" id="870435.A0A0C3NG72"/>
<reference evidence="2 3" key="1">
    <citation type="submission" date="2014-04" db="EMBL/GenBank/DDBJ databases">
        <authorList>
            <consortium name="DOE Joint Genome Institute"/>
            <person name="Kuo A."/>
            <person name="Kohler A."/>
            <person name="Costa M.D."/>
            <person name="Nagy L.G."/>
            <person name="Floudas D."/>
            <person name="Copeland A."/>
            <person name="Barry K.W."/>
            <person name="Cichocki N."/>
            <person name="Veneault-Fourrey C."/>
            <person name="LaButti K."/>
            <person name="Lindquist E.A."/>
            <person name="Lipzen A."/>
            <person name="Lundell T."/>
            <person name="Morin E."/>
            <person name="Murat C."/>
            <person name="Sun H."/>
            <person name="Tunlid A."/>
            <person name="Henrissat B."/>
            <person name="Grigoriev I.V."/>
            <person name="Hibbett D.S."/>
            <person name="Martin F."/>
            <person name="Nordberg H.P."/>
            <person name="Cantor M.N."/>
            <person name="Hua S.X."/>
        </authorList>
    </citation>
    <scope>NUCLEOTIDE SEQUENCE [LARGE SCALE GENOMIC DNA]</scope>
    <source>
        <strain evidence="2 3">Marx 270</strain>
    </source>
</reference>
<dbReference type="InParanoid" id="A0A0C3NG72"/>
<dbReference type="OrthoDB" id="432234at2759"/>
<organism evidence="2 3">
    <name type="scientific">Pisolithus tinctorius Marx 270</name>
    <dbReference type="NCBI Taxonomy" id="870435"/>
    <lineage>
        <taxon>Eukaryota</taxon>
        <taxon>Fungi</taxon>
        <taxon>Dikarya</taxon>
        <taxon>Basidiomycota</taxon>
        <taxon>Agaricomycotina</taxon>
        <taxon>Agaricomycetes</taxon>
        <taxon>Agaricomycetidae</taxon>
        <taxon>Boletales</taxon>
        <taxon>Sclerodermatineae</taxon>
        <taxon>Pisolithaceae</taxon>
        <taxon>Pisolithus</taxon>
    </lineage>
</organism>
<proteinExistence type="predicted"/>
<accession>A0A0C3NG72</accession>
<evidence type="ECO:0000259" key="1">
    <source>
        <dbReference type="Pfam" id="PF20209"/>
    </source>
</evidence>
<feature type="non-terminal residue" evidence="2">
    <location>
        <position position="1"/>
    </location>
</feature>
<keyword evidence="3" id="KW-1185">Reference proteome</keyword>
<evidence type="ECO:0000313" key="3">
    <source>
        <dbReference type="Proteomes" id="UP000054217"/>
    </source>
</evidence>
<feature type="domain" description="DUF6570" evidence="1">
    <location>
        <begin position="44"/>
        <end position="196"/>
    </location>
</feature>
<sequence>PQTYDLEKYHGAILCPHGMHCLEDIGKLQMCPLYRKALTARLPQQPKDAIANFQYYAVSELPNDVQQSIQTSSVVELILVTACHATIIIHHYQTRSVQGAHVPEEASQQFNRGNIALLPQDPSSLSNVLPPTMSDLQGAVCVVFAGGTFHPSADALWKFWPVLVSKLRVKCIIEWLVSNNEWYSKNGITFSAENLAALVNSFVYASHLSSTSSTTACMPFLSIIMQCLMPIYSFIIFHHT</sequence>
<evidence type="ECO:0000313" key="2">
    <source>
        <dbReference type="EMBL" id="KIN94463.1"/>
    </source>
</evidence>
<dbReference type="EMBL" id="KN832097">
    <property type="protein sequence ID" value="KIN94463.1"/>
    <property type="molecule type" value="Genomic_DNA"/>
</dbReference>
<reference evidence="3" key="2">
    <citation type="submission" date="2015-01" db="EMBL/GenBank/DDBJ databases">
        <title>Evolutionary Origins and Diversification of the Mycorrhizal Mutualists.</title>
        <authorList>
            <consortium name="DOE Joint Genome Institute"/>
            <consortium name="Mycorrhizal Genomics Consortium"/>
            <person name="Kohler A."/>
            <person name="Kuo A."/>
            <person name="Nagy L.G."/>
            <person name="Floudas D."/>
            <person name="Copeland A."/>
            <person name="Barry K.W."/>
            <person name="Cichocki N."/>
            <person name="Veneault-Fourrey C."/>
            <person name="LaButti K."/>
            <person name="Lindquist E.A."/>
            <person name="Lipzen A."/>
            <person name="Lundell T."/>
            <person name="Morin E."/>
            <person name="Murat C."/>
            <person name="Riley R."/>
            <person name="Ohm R."/>
            <person name="Sun H."/>
            <person name="Tunlid A."/>
            <person name="Henrissat B."/>
            <person name="Grigoriev I.V."/>
            <person name="Hibbett D.S."/>
            <person name="Martin F."/>
        </authorList>
    </citation>
    <scope>NUCLEOTIDE SEQUENCE [LARGE SCALE GENOMIC DNA]</scope>
    <source>
        <strain evidence="3">Marx 270</strain>
    </source>
</reference>
<dbReference type="Proteomes" id="UP000054217">
    <property type="component" value="Unassembled WGS sequence"/>
</dbReference>
<gene>
    <name evidence="2" type="ORF">M404DRAFT_168208</name>
</gene>
<dbReference type="AlphaFoldDB" id="A0A0C3NG72"/>
<dbReference type="HOGENOM" id="CLU_1158784_0_0_1"/>
<dbReference type="InterPro" id="IPR046700">
    <property type="entry name" value="DUF6570"/>
</dbReference>
<name>A0A0C3NG72_PISTI</name>
<dbReference type="Pfam" id="PF20209">
    <property type="entry name" value="DUF6570"/>
    <property type="match status" value="1"/>
</dbReference>
<protein>
    <recommendedName>
        <fullName evidence="1">DUF6570 domain-containing protein</fullName>
    </recommendedName>
</protein>